<dbReference type="STRING" id="1163617.SCD_n01838"/>
<dbReference type="KEGG" id="sdr:SCD_n01838"/>
<reference evidence="1 2" key="1">
    <citation type="journal article" date="2012" name="Appl. Environ. Microbiol.">
        <title>Draft genome sequence of a psychrotolerant sulfur-oxidizing bacterium, Sulfuricella denitrificans skB26, and proteomic insights into cold adaptation.</title>
        <authorList>
            <person name="Watanabe T."/>
            <person name="Kojima H."/>
            <person name="Fukui M."/>
        </authorList>
    </citation>
    <scope>NUCLEOTIDE SEQUENCE [LARGE SCALE GENOMIC DNA]</scope>
    <source>
        <strain evidence="2">skB26</strain>
    </source>
</reference>
<proteinExistence type="predicted"/>
<gene>
    <name evidence="1" type="ORF">SCD_n01838</name>
</gene>
<accession>S6ALS5</accession>
<keyword evidence="2" id="KW-1185">Reference proteome</keyword>
<dbReference type="Proteomes" id="UP000015559">
    <property type="component" value="Chromosome"/>
</dbReference>
<dbReference type="HOGENOM" id="CLU_1314839_0_0_4"/>
<name>S6ALS5_SULDS</name>
<evidence type="ECO:0000313" key="2">
    <source>
        <dbReference type="Proteomes" id="UP000015559"/>
    </source>
</evidence>
<dbReference type="RefSeq" id="WP_009204840.1">
    <property type="nucleotide sequence ID" value="NC_022357.1"/>
</dbReference>
<dbReference type="EMBL" id="AP013066">
    <property type="protein sequence ID" value="BAN35649.1"/>
    <property type="molecule type" value="Genomic_DNA"/>
</dbReference>
<dbReference type="AlphaFoldDB" id="S6ALS5"/>
<evidence type="ECO:0000313" key="1">
    <source>
        <dbReference type="EMBL" id="BAN35649.1"/>
    </source>
</evidence>
<dbReference type="OrthoDB" id="8563753at2"/>
<organism evidence="1 2">
    <name type="scientific">Sulfuricella denitrificans (strain DSM 22764 / NBRC 105220 / skB26)</name>
    <dbReference type="NCBI Taxonomy" id="1163617"/>
    <lineage>
        <taxon>Bacteria</taxon>
        <taxon>Pseudomonadati</taxon>
        <taxon>Pseudomonadota</taxon>
        <taxon>Betaproteobacteria</taxon>
        <taxon>Nitrosomonadales</taxon>
        <taxon>Sulfuricellaceae</taxon>
        <taxon>Sulfuricella</taxon>
    </lineage>
</organism>
<sequence>MNPFDFAPVFDLAHGFSPVLAIGAFFPFLNKEKEAATISRDKLKAINQAAYNFLEVRGIENFKVYTIAYDAQPVVLIQVAPQKKLRFSNIIEIQIRKFIRETLSIEVPAVFWRFKTDYSEVPGPEQADYEFDEQPHYPQDRTQNPATEQEQAALMEQAKTVGEPLEQDSLFHIPPHLAVNDLHVEEISMGEFDEFLKGASSNEKKDEQQ</sequence>
<protein>
    <submittedName>
        <fullName evidence="1">Uncharacterized protein</fullName>
    </submittedName>
</protein>